<organism evidence="2 4">
    <name type="scientific">Listeria booriae</name>
    <dbReference type="NCBI Taxonomy" id="1552123"/>
    <lineage>
        <taxon>Bacteria</taxon>
        <taxon>Bacillati</taxon>
        <taxon>Bacillota</taxon>
        <taxon>Bacilli</taxon>
        <taxon>Bacillales</taxon>
        <taxon>Listeriaceae</taxon>
        <taxon>Listeria</taxon>
    </lineage>
</organism>
<accession>A0A7X0XBC0</accession>
<proteinExistence type="predicted"/>
<dbReference type="EMBL" id="JAASTX010000004">
    <property type="protein sequence ID" value="MBC1491064.1"/>
    <property type="molecule type" value="Genomic_DNA"/>
</dbReference>
<dbReference type="AlphaFoldDB" id="A0A7X0XBC0"/>
<dbReference type="Proteomes" id="UP000543005">
    <property type="component" value="Unassembled WGS sequence"/>
</dbReference>
<evidence type="ECO:0000313" key="3">
    <source>
        <dbReference type="EMBL" id="MBC2293002.1"/>
    </source>
</evidence>
<dbReference type="RefSeq" id="WP_185416957.1">
    <property type="nucleotide sequence ID" value="NZ_JAARZT010000011.1"/>
</dbReference>
<reference evidence="4 5" key="1">
    <citation type="submission" date="2020-03" db="EMBL/GenBank/DDBJ databases">
        <title>Soil Listeria distribution.</title>
        <authorList>
            <person name="Liao J."/>
            <person name="Wiedmann M."/>
        </authorList>
    </citation>
    <scope>NUCLEOTIDE SEQUENCE [LARGE SCALE GENOMIC DNA]</scope>
    <source>
        <strain evidence="3 5">FSL L7-0051</strain>
        <strain evidence="2 4">FSL L7-1547</strain>
    </source>
</reference>
<dbReference type="EMBL" id="JAASTX010000004">
    <property type="protein sequence ID" value="MBC1491021.1"/>
    <property type="molecule type" value="Genomic_DNA"/>
</dbReference>
<evidence type="ECO:0000313" key="2">
    <source>
        <dbReference type="EMBL" id="MBC1491064.1"/>
    </source>
</evidence>
<sequence>MNFTEMNHRKLTRKINSDLIRLENNLNGVHLSKKKDELEAYRRELLLIAGQLSRLTDDSFERVLKMQTNGDLADVSSLGLSRFRGSTSVDEMEK</sequence>
<evidence type="ECO:0000313" key="4">
    <source>
        <dbReference type="Proteomes" id="UP000533953"/>
    </source>
</evidence>
<evidence type="ECO:0000313" key="1">
    <source>
        <dbReference type="EMBL" id="MBC1491021.1"/>
    </source>
</evidence>
<name>A0A7X0XBC0_9LIST</name>
<protein>
    <submittedName>
        <fullName evidence="2">Uncharacterized protein</fullName>
    </submittedName>
</protein>
<gene>
    <name evidence="3" type="ORF">HCC36_07115</name>
    <name evidence="1" type="ORF">HCI99_04200</name>
    <name evidence="2" type="ORF">HCI99_04435</name>
</gene>
<dbReference type="Proteomes" id="UP000533953">
    <property type="component" value="Unassembled WGS sequence"/>
</dbReference>
<dbReference type="EMBL" id="JAARZT010000011">
    <property type="protein sequence ID" value="MBC2293002.1"/>
    <property type="molecule type" value="Genomic_DNA"/>
</dbReference>
<evidence type="ECO:0000313" key="5">
    <source>
        <dbReference type="Proteomes" id="UP000543005"/>
    </source>
</evidence>
<comment type="caution">
    <text evidence="2">The sequence shown here is derived from an EMBL/GenBank/DDBJ whole genome shotgun (WGS) entry which is preliminary data.</text>
</comment>